<dbReference type="Gramene" id="Kaladp0067s0143.1.v1.1">
    <property type="protein sequence ID" value="Kaladp0067s0143.1.v1.1.CDS.1"/>
    <property type="gene ID" value="Kaladp0067s0143.v1.1"/>
</dbReference>
<sequence length="112" mass="11861">MEFANLPEPALLGTPSWPTTSVIPQYPLQSPQTLISDASCGMKSFYRQKKSGGITKAKHSPSISLKKKASPIHDVVLGSPAAQSATILCEGKPNLRGPFILLITLSSVVLAC</sequence>
<evidence type="ECO:0000313" key="1">
    <source>
        <dbReference type="EnsemblPlants" id="Kaladp0067s0143.1.v1.1.CDS.1"/>
    </source>
</evidence>
<dbReference type="AlphaFoldDB" id="A0A7N0UFY2"/>
<dbReference type="Proteomes" id="UP000594263">
    <property type="component" value="Unplaced"/>
</dbReference>
<keyword evidence="2" id="KW-1185">Reference proteome</keyword>
<organism evidence="1 2">
    <name type="scientific">Kalanchoe fedtschenkoi</name>
    <name type="common">Lavender scallops</name>
    <name type="synonym">South American air plant</name>
    <dbReference type="NCBI Taxonomy" id="63787"/>
    <lineage>
        <taxon>Eukaryota</taxon>
        <taxon>Viridiplantae</taxon>
        <taxon>Streptophyta</taxon>
        <taxon>Embryophyta</taxon>
        <taxon>Tracheophyta</taxon>
        <taxon>Spermatophyta</taxon>
        <taxon>Magnoliopsida</taxon>
        <taxon>eudicotyledons</taxon>
        <taxon>Gunneridae</taxon>
        <taxon>Pentapetalae</taxon>
        <taxon>Saxifragales</taxon>
        <taxon>Crassulaceae</taxon>
        <taxon>Kalanchoe</taxon>
    </lineage>
</organism>
<proteinExistence type="predicted"/>
<accession>A0A7N0UFY2</accession>
<reference evidence="1" key="1">
    <citation type="submission" date="2021-01" db="UniProtKB">
        <authorList>
            <consortium name="EnsemblPlants"/>
        </authorList>
    </citation>
    <scope>IDENTIFICATION</scope>
</reference>
<evidence type="ECO:0000313" key="2">
    <source>
        <dbReference type="Proteomes" id="UP000594263"/>
    </source>
</evidence>
<dbReference type="EnsemblPlants" id="Kaladp0067s0143.1.v1.1">
    <property type="protein sequence ID" value="Kaladp0067s0143.1.v1.1.CDS.1"/>
    <property type="gene ID" value="Kaladp0067s0143.v1.1"/>
</dbReference>
<protein>
    <submittedName>
        <fullName evidence="1">Uncharacterized protein</fullName>
    </submittedName>
</protein>
<name>A0A7N0UFY2_KALFE</name>